<keyword evidence="8 10" id="KW-0570">Pentose shunt</keyword>
<dbReference type="InterPro" id="IPR013785">
    <property type="entry name" value="Aldolase_TIM"/>
</dbReference>
<keyword evidence="6 10" id="KW-0963">Cytoplasm</keyword>
<comment type="similarity">
    <text evidence="4 10">Belongs to the transaldolase family. Type 2 subfamily.</text>
</comment>
<evidence type="ECO:0000256" key="2">
    <source>
        <dbReference type="ARBA" id="ARBA00004496"/>
    </source>
</evidence>
<dbReference type="CDD" id="cd05015">
    <property type="entry name" value="SIS_PGI_1"/>
    <property type="match status" value="1"/>
</dbReference>
<keyword evidence="11 12" id="KW-0413">Isomerase</keyword>
<dbReference type="Gene3D" id="3.40.50.10490">
    <property type="entry name" value="Glucose-6-phosphate isomerase like protein, domain 1"/>
    <property type="match status" value="3"/>
</dbReference>
<dbReference type="Gene3D" id="3.20.20.70">
    <property type="entry name" value="Aldolase class I"/>
    <property type="match status" value="1"/>
</dbReference>
<gene>
    <name evidence="10" type="primary">tal</name>
    <name evidence="12" type="ORF">WPS_13960</name>
</gene>
<dbReference type="SUPFAM" id="SSF51569">
    <property type="entry name" value="Aldolase"/>
    <property type="match status" value="1"/>
</dbReference>
<evidence type="ECO:0000256" key="1">
    <source>
        <dbReference type="ARBA" id="ARBA00003518"/>
    </source>
</evidence>
<reference evidence="12 13" key="1">
    <citation type="journal article" date="2022" name="ISME Commun">
        <title>Vulcanimicrobium alpinus gen. nov. sp. nov., the first cultivated representative of the candidate phylum 'Eremiobacterota', is a metabolically versatile aerobic anoxygenic phototroph.</title>
        <authorList>
            <person name="Yabe S."/>
            <person name="Muto K."/>
            <person name="Abe K."/>
            <person name="Yokota A."/>
            <person name="Staudigel H."/>
            <person name="Tebo B.M."/>
        </authorList>
    </citation>
    <scope>NUCLEOTIDE SEQUENCE [LARGE SCALE GENOMIC DNA]</scope>
    <source>
        <strain evidence="12 13">WC8-2</strain>
    </source>
</reference>
<protein>
    <recommendedName>
        <fullName evidence="5 10">Transaldolase</fullName>
        <ecNumber evidence="5 10">2.2.1.2</ecNumber>
    </recommendedName>
</protein>
<dbReference type="InterPro" id="IPR046348">
    <property type="entry name" value="SIS_dom_sf"/>
</dbReference>
<evidence type="ECO:0000256" key="7">
    <source>
        <dbReference type="ARBA" id="ARBA00022679"/>
    </source>
</evidence>
<dbReference type="EC" id="2.2.1.2" evidence="5 10"/>
<dbReference type="GO" id="GO:0004347">
    <property type="term" value="F:glucose-6-phosphate isomerase activity"/>
    <property type="evidence" value="ECO:0007669"/>
    <property type="project" value="UniProtKB-EC"/>
</dbReference>
<dbReference type="HAMAP" id="MF_00493">
    <property type="entry name" value="Transaldolase_2"/>
    <property type="match status" value="1"/>
</dbReference>
<comment type="catalytic activity">
    <reaction evidence="11">
        <text>alpha-D-glucose 6-phosphate = beta-D-fructose 6-phosphate</text>
        <dbReference type="Rhea" id="RHEA:11816"/>
        <dbReference type="ChEBI" id="CHEBI:57634"/>
        <dbReference type="ChEBI" id="CHEBI:58225"/>
        <dbReference type="EC" id="5.3.1.9"/>
    </reaction>
</comment>
<dbReference type="GO" id="GO:0004801">
    <property type="term" value="F:transaldolase activity"/>
    <property type="evidence" value="ECO:0007669"/>
    <property type="project" value="UniProtKB-UniRule"/>
</dbReference>
<dbReference type="RefSeq" id="WP_317997107.1">
    <property type="nucleotide sequence ID" value="NZ_AP025523.1"/>
</dbReference>
<keyword evidence="7 10" id="KW-0808">Transferase</keyword>
<comment type="pathway">
    <text evidence="3 10">Carbohydrate degradation; pentose phosphate pathway; D-glyceraldehyde 3-phosphate and beta-D-fructose 6-phosphate from D-ribose 5-phosphate and D-xylulose 5-phosphate (non-oxidative stage): step 2/3.</text>
</comment>
<accession>A0AAN2C936</accession>
<evidence type="ECO:0000256" key="10">
    <source>
        <dbReference type="HAMAP-Rule" id="MF_00493"/>
    </source>
</evidence>
<dbReference type="NCBIfam" id="NF007080">
    <property type="entry name" value="PRK09533.1"/>
    <property type="match status" value="1"/>
</dbReference>
<keyword evidence="9 10" id="KW-0704">Schiff base</keyword>
<evidence type="ECO:0000313" key="13">
    <source>
        <dbReference type="Proteomes" id="UP001317532"/>
    </source>
</evidence>
<evidence type="ECO:0000256" key="11">
    <source>
        <dbReference type="RuleBase" id="RU000612"/>
    </source>
</evidence>
<dbReference type="InterPro" id="IPR001585">
    <property type="entry name" value="TAL/FSA"/>
</dbReference>
<dbReference type="AlphaFoldDB" id="A0AAN2C936"/>
<evidence type="ECO:0000256" key="3">
    <source>
        <dbReference type="ARBA" id="ARBA00004857"/>
    </source>
</evidence>
<dbReference type="SUPFAM" id="SSF53697">
    <property type="entry name" value="SIS domain"/>
    <property type="match status" value="1"/>
</dbReference>
<keyword evidence="11" id="KW-0324">Glycolysis</keyword>
<dbReference type="InterPro" id="IPR004732">
    <property type="entry name" value="Transaldolase_2"/>
</dbReference>
<dbReference type="Pfam" id="PF00342">
    <property type="entry name" value="PGI"/>
    <property type="match status" value="1"/>
</dbReference>
<feature type="active site" description="Schiff-base intermediate with substrate" evidence="10">
    <location>
        <position position="138"/>
    </location>
</feature>
<dbReference type="PANTHER" id="PTHR10683:SF31">
    <property type="entry name" value="TRANSALDOLASE"/>
    <property type="match status" value="1"/>
</dbReference>
<dbReference type="NCBIfam" id="NF002881">
    <property type="entry name" value="PRK03343.1"/>
    <property type="match status" value="1"/>
</dbReference>
<dbReference type="NCBIfam" id="TIGR00876">
    <property type="entry name" value="tal_mycobact"/>
    <property type="match status" value="1"/>
</dbReference>
<dbReference type="Pfam" id="PF00923">
    <property type="entry name" value="TAL_FSA"/>
    <property type="match status" value="1"/>
</dbReference>
<dbReference type="GO" id="GO:0006094">
    <property type="term" value="P:gluconeogenesis"/>
    <property type="evidence" value="ECO:0007669"/>
    <property type="project" value="UniProtKB-KW"/>
</dbReference>
<evidence type="ECO:0000256" key="4">
    <source>
        <dbReference type="ARBA" id="ARBA00008426"/>
    </source>
</evidence>
<comment type="function">
    <text evidence="1 10">Transaldolase is important for the balance of metabolites in the pentose-phosphate pathway.</text>
</comment>
<evidence type="ECO:0000313" key="12">
    <source>
        <dbReference type="EMBL" id="BDE06120.1"/>
    </source>
</evidence>
<dbReference type="EMBL" id="AP025523">
    <property type="protein sequence ID" value="BDE06120.1"/>
    <property type="molecule type" value="Genomic_DNA"/>
</dbReference>
<dbReference type="GO" id="GO:0006098">
    <property type="term" value="P:pentose-phosphate shunt"/>
    <property type="evidence" value="ECO:0007669"/>
    <property type="project" value="UniProtKB-UniRule"/>
</dbReference>
<proteinExistence type="inferred from homology"/>
<evidence type="ECO:0000256" key="5">
    <source>
        <dbReference type="ARBA" id="ARBA00013151"/>
    </source>
</evidence>
<comment type="pathway">
    <text evidence="11">Carbohydrate degradation; glycolysis; D-glyceraldehyde 3-phosphate and glycerone phosphate from D-glucose: step 2/4.</text>
</comment>
<organism evidence="12 13">
    <name type="scientific">Vulcanimicrobium alpinum</name>
    <dbReference type="NCBI Taxonomy" id="3016050"/>
    <lineage>
        <taxon>Bacteria</taxon>
        <taxon>Bacillati</taxon>
        <taxon>Vulcanimicrobiota</taxon>
        <taxon>Vulcanimicrobiia</taxon>
        <taxon>Vulcanimicrobiales</taxon>
        <taxon>Vulcanimicrobiaceae</taxon>
        <taxon>Vulcanimicrobium</taxon>
    </lineage>
</organism>
<keyword evidence="13" id="KW-1185">Reference proteome</keyword>
<dbReference type="PANTHER" id="PTHR10683">
    <property type="entry name" value="TRANSALDOLASE"/>
    <property type="match status" value="1"/>
</dbReference>
<dbReference type="GO" id="GO:0097367">
    <property type="term" value="F:carbohydrate derivative binding"/>
    <property type="evidence" value="ECO:0007669"/>
    <property type="project" value="InterPro"/>
</dbReference>
<dbReference type="InterPro" id="IPR001672">
    <property type="entry name" value="G6P_Isomerase"/>
</dbReference>
<dbReference type="Proteomes" id="UP001317532">
    <property type="component" value="Chromosome"/>
</dbReference>
<dbReference type="PRINTS" id="PR00662">
    <property type="entry name" value="G6PISOMERASE"/>
</dbReference>
<comment type="subcellular location">
    <subcellularLocation>
        <location evidence="2 10">Cytoplasm</location>
    </subcellularLocation>
</comment>
<evidence type="ECO:0000256" key="6">
    <source>
        <dbReference type="ARBA" id="ARBA00022490"/>
    </source>
</evidence>
<dbReference type="GO" id="GO:0005737">
    <property type="term" value="C:cytoplasm"/>
    <property type="evidence" value="ECO:0007669"/>
    <property type="project" value="UniProtKB-SubCell"/>
</dbReference>
<dbReference type="KEGG" id="vab:WPS_13960"/>
<dbReference type="PROSITE" id="PS51463">
    <property type="entry name" value="P_GLUCOSE_ISOMERASE_3"/>
    <property type="match status" value="1"/>
</dbReference>
<comment type="catalytic activity">
    <reaction evidence="10">
        <text>D-sedoheptulose 7-phosphate + D-glyceraldehyde 3-phosphate = D-erythrose 4-phosphate + beta-D-fructose 6-phosphate</text>
        <dbReference type="Rhea" id="RHEA:17053"/>
        <dbReference type="ChEBI" id="CHEBI:16897"/>
        <dbReference type="ChEBI" id="CHEBI:57483"/>
        <dbReference type="ChEBI" id="CHEBI:57634"/>
        <dbReference type="ChEBI" id="CHEBI:59776"/>
        <dbReference type="EC" id="2.2.1.2"/>
    </reaction>
</comment>
<comment type="similarity">
    <text evidence="11">Belongs to the GPI family.</text>
</comment>
<evidence type="ECO:0000256" key="8">
    <source>
        <dbReference type="ARBA" id="ARBA00023126"/>
    </source>
</evidence>
<dbReference type="GO" id="GO:0006096">
    <property type="term" value="P:glycolytic process"/>
    <property type="evidence" value="ECO:0007669"/>
    <property type="project" value="UniProtKB-KW"/>
</dbReference>
<name>A0AAN2C936_UNVUL</name>
<sequence length="944" mass="101091">MGNQLRELAAAGQSIWLDNIRRSMFASGELQTLIDQGLRGMTSNPTIFEKAIGAGTDYDEQLRTLAAERDTAAIFEALAIRDIRSACDLFRPVWDQTHGLDGYVSLEVSPTLANDTQGTIDAAARLWRAVDRPNVMIKIPGTVEGGPAIKATIAAGINVNVTLLFSVDRYETAANAYIEGLEERVKRGEPIDAIASVASFFVSRIDTAIDKQLHAKIEAGAHLEHLLGKAAVANTKLAYQRFLKLFGGERFAALRAKGARVQRPLWASTSTKNPAYADLMYVEPLVGRDTVNTVPPNTLDAILDHGTVRPETVLEDLGRARATIEALGKEQISLYDVTEQLVADGVTSFADSFNAMLAAIGSKLEKLRSDAPPKVSLALGAAQPAADAALDRLGTLDILKKLWLADPSPWSSDPAHVAIVTHALGWVEIPQQTHAQSSDLREFAQSCAKRFDHVVVLGMGGSSLAPDVLRRTFGKTPGYPALHVLDSTDPQQVRALDESLDIARSLFIVASKSGTTTEPDAFYRYFFQRVQQTVGAQNAGDHFVAVTDPGTKLEAEAKQAKFARVFTNDPNIGGRYSALSYFGMVPAALAGYDVTAILDRAINAMHANARTVVPHDAPGVRFGAAIGALAKQGRDKLTILTHPSVRAFGAWAEQLIAESTGKSGIGIVPVEGEPLGEVGAYGEDRVFVYVGATLPGDDDAGARACELEAAGHPVIRLAMSDAYDIGEQFYLWEIATAAAGAVLGIDAFDQPNVQESKDNTKRLLAEYAQKGGFGEPEPRVTSSDAQIFPLAGSRAAALGSDLQSAVAAIADQIRAGDYVAFNAYVPMNGVNEDALRRIRAVVRDAHKVATTVGFGPRFLHSTGQLHKGGSNEGVFFQFTYDAPFEIAIPGMVGFRTLERAQALGDFESLDKRERRGIRVHFPGEVQAGLAAFAAAIEHAVGARA</sequence>
<keyword evidence="11" id="KW-0312">Gluconeogenesis</keyword>
<dbReference type="CDD" id="cd00955">
    <property type="entry name" value="Transaldolase_like"/>
    <property type="match status" value="1"/>
</dbReference>
<dbReference type="InterPro" id="IPR035476">
    <property type="entry name" value="SIS_PGI_1"/>
</dbReference>
<evidence type="ECO:0000256" key="9">
    <source>
        <dbReference type="ARBA" id="ARBA00023270"/>
    </source>
</evidence>